<evidence type="ECO:0000256" key="9">
    <source>
        <dbReference type="SAM" id="MobiDB-lite"/>
    </source>
</evidence>
<accession>A0A6I9YC53</accession>
<keyword evidence="12" id="KW-1185">Reference proteome</keyword>
<evidence type="ECO:0000259" key="11">
    <source>
        <dbReference type="PROSITE" id="PS50994"/>
    </source>
</evidence>
<dbReference type="GO" id="GO:0008270">
    <property type="term" value="F:zinc ion binding"/>
    <property type="evidence" value="ECO:0007669"/>
    <property type="project" value="UniProtKB-KW"/>
</dbReference>
<reference evidence="13" key="1">
    <citation type="submission" date="2025-08" db="UniProtKB">
        <authorList>
            <consortium name="RefSeq"/>
        </authorList>
    </citation>
    <scope>IDENTIFICATION</scope>
    <source>
        <tissue evidence="13">Skeletal muscle</tissue>
    </source>
</reference>
<dbReference type="OrthoDB" id="9043430at2759"/>
<proteinExistence type="predicted"/>
<evidence type="ECO:0000256" key="2">
    <source>
        <dbReference type="ARBA" id="ARBA00022695"/>
    </source>
</evidence>
<gene>
    <name evidence="13" type="primary">LOC106548785</name>
</gene>
<evidence type="ECO:0000256" key="1">
    <source>
        <dbReference type="ARBA" id="ARBA00022679"/>
    </source>
</evidence>
<keyword evidence="4" id="KW-0255">Endonuclease</keyword>
<keyword evidence="8" id="KW-0862">Zinc</keyword>
<evidence type="ECO:0000256" key="5">
    <source>
        <dbReference type="ARBA" id="ARBA00022801"/>
    </source>
</evidence>
<evidence type="ECO:0000313" key="12">
    <source>
        <dbReference type="Proteomes" id="UP000504617"/>
    </source>
</evidence>
<dbReference type="InterPro" id="IPR043502">
    <property type="entry name" value="DNA/RNA_pol_sf"/>
</dbReference>
<dbReference type="Gene3D" id="3.10.10.10">
    <property type="entry name" value="HIV Type 1 Reverse Transcriptase, subunit A, domain 1"/>
    <property type="match status" value="1"/>
</dbReference>
<dbReference type="PROSITE" id="PS50994">
    <property type="entry name" value="INTEGRASE"/>
    <property type="match status" value="1"/>
</dbReference>
<organism evidence="12 13">
    <name type="scientific">Thamnophis sirtalis</name>
    <dbReference type="NCBI Taxonomy" id="35019"/>
    <lineage>
        <taxon>Eukaryota</taxon>
        <taxon>Metazoa</taxon>
        <taxon>Chordata</taxon>
        <taxon>Craniata</taxon>
        <taxon>Vertebrata</taxon>
        <taxon>Euteleostomi</taxon>
        <taxon>Lepidosauria</taxon>
        <taxon>Squamata</taxon>
        <taxon>Bifurcata</taxon>
        <taxon>Unidentata</taxon>
        <taxon>Episquamata</taxon>
        <taxon>Toxicofera</taxon>
        <taxon>Serpentes</taxon>
        <taxon>Colubroidea</taxon>
        <taxon>Colubridae</taxon>
        <taxon>Natricinae</taxon>
        <taxon>Thamnophis</taxon>
    </lineage>
</organism>
<dbReference type="PANTHER" id="PTHR37984:SF12">
    <property type="entry name" value="RIBONUCLEASE H"/>
    <property type="match status" value="1"/>
</dbReference>
<evidence type="ECO:0000313" key="13">
    <source>
        <dbReference type="RefSeq" id="XP_013921713.1"/>
    </source>
</evidence>
<keyword evidence="3" id="KW-0540">Nuclease</keyword>
<keyword evidence="5" id="KW-0378">Hydrolase</keyword>
<dbReference type="Proteomes" id="UP000504617">
    <property type="component" value="Unplaced"/>
</dbReference>
<dbReference type="SUPFAM" id="SSF53098">
    <property type="entry name" value="Ribonuclease H-like"/>
    <property type="match status" value="1"/>
</dbReference>
<dbReference type="FunFam" id="1.10.340.70:FF:000003">
    <property type="entry name" value="Protein CBG25708"/>
    <property type="match status" value="1"/>
</dbReference>
<keyword evidence="2" id="KW-0548">Nucleotidyltransferase</keyword>
<evidence type="ECO:0000256" key="4">
    <source>
        <dbReference type="ARBA" id="ARBA00022759"/>
    </source>
</evidence>
<feature type="compositionally biased region" description="Pro residues" evidence="9">
    <location>
        <begin position="240"/>
        <end position="257"/>
    </location>
</feature>
<dbReference type="KEGG" id="tsr:106548785"/>
<keyword evidence="8" id="KW-0863">Zinc-finger</keyword>
<dbReference type="GO" id="GO:0015074">
    <property type="term" value="P:DNA integration"/>
    <property type="evidence" value="ECO:0007669"/>
    <property type="project" value="InterPro"/>
</dbReference>
<dbReference type="Pfam" id="PF00665">
    <property type="entry name" value="rve"/>
    <property type="match status" value="1"/>
</dbReference>
<keyword evidence="1" id="KW-0808">Transferase</keyword>
<sequence>MARSFAAPRAVYDLTWEELTEGLQAYYAPTPSQIARRFAYRRRVQKPSESVNQFLQALRVAAAQCDFPDLEDNLAEQFVCGLKDIFLRRRLLGKPKVTLVYAIDEARAAELADLSSVEIDRYLPHAAAFSIVPALPALPALPGPDPAPPQPSTYITNLIDELPPLPENFYTDQVDRLRATPHRPQQQQPALIRTPAASPACIGCGGSHTRSTCPFETAVCHRCGKKGHLTQVCRAALPPLSPAEQPPVYGRPPPPKNQPARRQQPRREDCYTPAVSINLASVGLSLTGVHSVVDTPSDVAAVLKDYADIFNGQLGQYKGTPISLNLDPQVAPIRLKAHRVPFALMLKVDAELDKLLAQGVLEPVDHSRWETPVVIPGCIFSKLDKAQAYQQLPVDDDAVAAQTIITHQGAFRCRCLQFGRNYSQIDKKALAAVSGVKKFHDYLYGRHVTLYTDHKPLLGLLAGDRPTPPILSPRMTRWTEFLAAYSYALCYCLGKHLGHADALSRCPLPCEDPQPVPCLSVLSITELDLPLTSTDVASNSRADPVLSQVMAWVVRDWPTEPIHPDCWALRSRQLELSLHSGCLLWGDHVVIPSVLRNQVLQRLHADHPGVAGMKALARSYVWWPGLDSEIEAWVARCVPCQESCPSPPSSPSREWEMPRGPWSRIHIDFAGPFHGQVFLVAVDAYSRWVELILMLSTTAKSTVWALRWLFATHGLPDTVVSDNGPQFTSTAFQTFLAAQGIRHAPVAPYHPASNGRAERAVRSAKEALGRMNQGDWQEHQDHNSFLLCVPVSNLLATFYGSLEQCSVKTLRKSTTREALRQKLSDRSLSSPQTRDMPATRGYKFGYADDLAIAVQEKHMEGAVSLFSQNLKILGKFFTVWRLTPSDSKMVTMCFQQTSITPIHSTLE</sequence>
<protein>
    <recommendedName>
        <fullName evidence="7">Gypsy retrotransposon integrase-like protein 1</fullName>
    </recommendedName>
</protein>
<evidence type="ECO:0000256" key="7">
    <source>
        <dbReference type="ARBA" id="ARBA00039658"/>
    </source>
</evidence>
<dbReference type="Pfam" id="PF17921">
    <property type="entry name" value="Integrase_H2C2"/>
    <property type="match status" value="1"/>
</dbReference>
<dbReference type="Gene3D" id="1.10.340.70">
    <property type="match status" value="1"/>
</dbReference>
<evidence type="ECO:0000256" key="8">
    <source>
        <dbReference type="PROSITE-ProRule" id="PRU00047"/>
    </source>
</evidence>
<evidence type="ECO:0000256" key="6">
    <source>
        <dbReference type="ARBA" id="ARBA00022918"/>
    </source>
</evidence>
<dbReference type="GO" id="GO:0003676">
    <property type="term" value="F:nucleic acid binding"/>
    <property type="evidence" value="ECO:0007669"/>
    <property type="project" value="InterPro"/>
</dbReference>
<dbReference type="SUPFAM" id="SSF56672">
    <property type="entry name" value="DNA/RNA polymerases"/>
    <property type="match status" value="1"/>
</dbReference>
<dbReference type="PANTHER" id="PTHR37984">
    <property type="entry name" value="PROTEIN CBG26694"/>
    <property type="match status" value="1"/>
</dbReference>
<dbReference type="InterPro" id="IPR041588">
    <property type="entry name" value="Integrase_H2C2"/>
</dbReference>
<evidence type="ECO:0000256" key="3">
    <source>
        <dbReference type="ARBA" id="ARBA00022722"/>
    </source>
</evidence>
<feature type="region of interest" description="Disordered" evidence="9">
    <location>
        <begin position="240"/>
        <end position="269"/>
    </location>
</feature>
<name>A0A6I9YC53_9SAUR</name>
<dbReference type="GO" id="GO:0003964">
    <property type="term" value="F:RNA-directed DNA polymerase activity"/>
    <property type="evidence" value="ECO:0007669"/>
    <property type="project" value="UniProtKB-KW"/>
</dbReference>
<dbReference type="Gene3D" id="3.30.420.10">
    <property type="entry name" value="Ribonuclease H-like superfamily/Ribonuclease H"/>
    <property type="match status" value="1"/>
</dbReference>
<dbReference type="InterPro" id="IPR001584">
    <property type="entry name" value="Integrase_cat-core"/>
</dbReference>
<dbReference type="CDD" id="cd09274">
    <property type="entry name" value="RNase_HI_RT_Ty3"/>
    <property type="match status" value="1"/>
</dbReference>
<dbReference type="InterPro" id="IPR041373">
    <property type="entry name" value="RT_RNaseH"/>
</dbReference>
<dbReference type="RefSeq" id="XP_013921713.1">
    <property type="nucleotide sequence ID" value="XM_014066238.1"/>
</dbReference>
<keyword evidence="6" id="KW-0695">RNA-directed DNA polymerase</keyword>
<dbReference type="InterPro" id="IPR012337">
    <property type="entry name" value="RNaseH-like_sf"/>
</dbReference>
<dbReference type="GeneID" id="106548785"/>
<dbReference type="GO" id="GO:0004519">
    <property type="term" value="F:endonuclease activity"/>
    <property type="evidence" value="ECO:0007669"/>
    <property type="project" value="UniProtKB-KW"/>
</dbReference>
<dbReference type="InterPro" id="IPR036397">
    <property type="entry name" value="RNaseH_sf"/>
</dbReference>
<dbReference type="InterPro" id="IPR050951">
    <property type="entry name" value="Retrovirus_Pol_polyprotein"/>
</dbReference>
<evidence type="ECO:0000259" key="10">
    <source>
        <dbReference type="PROSITE" id="PS50158"/>
    </source>
</evidence>
<dbReference type="PROSITE" id="PS50158">
    <property type="entry name" value="ZF_CCHC"/>
    <property type="match status" value="1"/>
</dbReference>
<dbReference type="Pfam" id="PF17917">
    <property type="entry name" value="RT_RNaseH"/>
    <property type="match status" value="1"/>
</dbReference>
<feature type="domain" description="CCHC-type" evidence="10">
    <location>
        <begin position="220"/>
        <end position="234"/>
    </location>
</feature>
<feature type="domain" description="Integrase catalytic" evidence="11">
    <location>
        <begin position="657"/>
        <end position="823"/>
    </location>
</feature>
<keyword evidence="8" id="KW-0479">Metal-binding</keyword>
<dbReference type="AlphaFoldDB" id="A0A6I9YC53"/>
<dbReference type="InterPro" id="IPR001878">
    <property type="entry name" value="Znf_CCHC"/>
</dbReference>
<dbReference type="GO" id="GO:0016787">
    <property type="term" value="F:hydrolase activity"/>
    <property type="evidence" value="ECO:0007669"/>
    <property type="project" value="UniProtKB-KW"/>
</dbReference>